<dbReference type="SUPFAM" id="SSF52540">
    <property type="entry name" value="P-loop containing nucleoside triphosphate hydrolases"/>
    <property type="match status" value="1"/>
</dbReference>
<dbReference type="CDD" id="cd03112">
    <property type="entry name" value="CobW-like"/>
    <property type="match status" value="1"/>
</dbReference>
<keyword evidence="2" id="KW-0378">Hydrolase</keyword>
<evidence type="ECO:0000256" key="5">
    <source>
        <dbReference type="ARBA" id="ARBA00049117"/>
    </source>
</evidence>
<evidence type="ECO:0000256" key="6">
    <source>
        <dbReference type="SAM" id="Coils"/>
    </source>
</evidence>
<evidence type="ECO:0000256" key="1">
    <source>
        <dbReference type="ARBA" id="ARBA00022741"/>
    </source>
</evidence>
<dbReference type="InterPro" id="IPR051316">
    <property type="entry name" value="Zinc-reg_GTPase_activator"/>
</dbReference>
<dbReference type="AlphaFoldDB" id="A0A6U4PT59"/>
<feature type="coiled-coil region" evidence="6">
    <location>
        <begin position="183"/>
        <end position="210"/>
    </location>
</feature>
<dbReference type="EMBL" id="HBFX01019782">
    <property type="protein sequence ID" value="CAD8957469.1"/>
    <property type="molecule type" value="Transcribed_RNA"/>
</dbReference>
<keyword evidence="3" id="KW-0143">Chaperone</keyword>
<keyword evidence="6" id="KW-0175">Coiled coil</keyword>
<accession>A0A6U4PT59</accession>
<dbReference type="InterPro" id="IPR011629">
    <property type="entry name" value="CobW-like_C"/>
</dbReference>
<evidence type="ECO:0000256" key="4">
    <source>
        <dbReference type="ARBA" id="ARBA00034320"/>
    </source>
</evidence>
<evidence type="ECO:0000259" key="7">
    <source>
        <dbReference type="Pfam" id="PF02492"/>
    </source>
</evidence>
<dbReference type="InterPro" id="IPR027417">
    <property type="entry name" value="P-loop_NTPase"/>
</dbReference>
<dbReference type="Gene3D" id="3.40.50.300">
    <property type="entry name" value="P-loop containing nucleotide triphosphate hydrolases"/>
    <property type="match status" value="1"/>
</dbReference>
<reference evidence="9" key="1">
    <citation type="submission" date="2021-01" db="EMBL/GenBank/DDBJ databases">
        <authorList>
            <person name="Corre E."/>
            <person name="Pelletier E."/>
            <person name="Niang G."/>
            <person name="Scheremetjew M."/>
            <person name="Finn R."/>
            <person name="Kale V."/>
            <person name="Holt S."/>
            <person name="Cochrane G."/>
            <person name="Meng A."/>
            <person name="Brown T."/>
            <person name="Cohen L."/>
        </authorList>
    </citation>
    <scope>NUCLEOTIDE SEQUENCE</scope>
    <source>
        <strain evidence="9">CCMP644</strain>
    </source>
</reference>
<dbReference type="InterPro" id="IPR003495">
    <property type="entry name" value="CobW/HypB/UreG_nucleotide-bd"/>
</dbReference>
<gene>
    <name evidence="9" type="ORF">HAND00432_LOCUS12008</name>
</gene>
<evidence type="ECO:0000256" key="2">
    <source>
        <dbReference type="ARBA" id="ARBA00022801"/>
    </source>
</evidence>
<comment type="catalytic activity">
    <reaction evidence="5">
        <text>GTP + H2O = GDP + phosphate + H(+)</text>
        <dbReference type="Rhea" id="RHEA:19669"/>
        <dbReference type="ChEBI" id="CHEBI:15377"/>
        <dbReference type="ChEBI" id="CHEBI:15378"/>
        <dbReference type="ChEBI" id="CHEBI:37565"/>
        <dbReference type="ChEBI" id="CHEBI:43474"/>
        <dbReference type="ChEBI" id="CHEBI:58189"/>
    </reaction>
    <physiologicalReaction direction="left-to-right" evidence="5">
        <dbReference type="Rhea" id="RHEA:19670"/>
    </physiologicalReaction>
</comment>
<dbReference type="Pfam" id="PF02492">
    <property type="entry name" value="cobW"/>
    <property type="match status" value="1"/>
</dbReference>
<evidence type="ECO:0000313" key="9">
    <source>
        <dbReference type="EMBL" id="CAD8957469.1"/>
    </source>
</evidence>
<evidence type="ECO:0008006" key="10">
    <source>
        <dbReference type="Google" id="ProtNLM"/>
    </source>
</evidence>
<sequence length="411" mass="46035">MANRTRAANANRKVPVTILTGFLGSGKTTLLNHILKDDKHGLRFAIIENEFGEVGVDESILQENTNEEVVEVMNGCICCTVRGDLVEALKRLHNKVEQFDAVLIETTGLADPAPVAQTFFVDDDIAKMYSLDGICTMVDAKHITQHLDEVKPEGVENEAQEQLAFADRIILNKIDLIYSDDAIADKEGELQKIEARIRALNGAAQLFRSERSKVDPTNLLNIEAFKLDRVLEMDPEFLNTDGEHQHDDTVSSCSTKFAGEVNMSKLEDYIRSLIGNMESAMNLFRYKGVLAIRGMKQKFVFQGVHMIFSGNFSDEHTWKDGEERHCKFVFIGRNLDKAALIKGFEDCVAEDKLRFSVGDEVQANVGKWVDGVILEHWVEGNPYKIKLTGKGGKGDKVFAPMDTDTYVRARQ</sequence>
<feature type="domain" description="CobW/HypB/UreG nucleotide-binding" evidence="7">
    <location>
        <begin position="15"/>
        <end position="197"/>
    </location>
</feature>
<name>A0A6U4PT59_HEMAN</name>
<comment type="similarity">
    <text evidence="4">Belongs to the SIMIBI class G3E GTPase family. ZNG1 subfamily.</text>
</comment>
<dbReference type="InterPro" id="IPR036627">
    <property type="entry name" value="CobW-likC_sf"/>
</dbReference>
<dbReference type="SUPFAM" id="SSF90002">
    <property type="entry name" value="Hypothetical protein YjiA, C-terminal domain"/>
    <property type="match status" value="1"/>
</dbReference>
<dbReference type="Gene3D" id="3.30.1220.10">
    <property type="entry name" value="CobW-like, C-terminal domain"/>
    <property type="match status" value="1"/>
</dbReference>
<organism evidence="9">
    <name type="scientific">Hemiselmis andersenii</name>
    <name type="common">Cryptophyte alga</name>
    <dbReference type="NCBI Taxonomy" id="464988"/>
    <lineage>
        <taxon>Eukaryota</taxon>
        <taxon>Cryptophyceae</taxon>
        <taxon>Cryptomonadales</taxon>
        <taxon>Hemiselmidaceae</taxon>
        <taxon>Hemiselmis</taxon>
    </lineage>
</organism>
<dbReference type="GO" id="GO:0000166">
    <property type="term" value="F:nucleotide binding"/>
    <property type="evidence" value="ECO:0007669"/>
    <property type="project" value="UniProtKB-KW"/>
</dbReference>
<protein>
    <recommendedName>
        <fullName evidence="10">CobW C-terminal domain-containing protein</fullName>
    </recommendedName>
</protein>
<dbReference type="PANTHER" id="PTHR13748:SF62">
    <property type="entry name" value="COBW DOMAIN-CONTAINING PROTEIN"/>
    <property type="match status" value="1"/>
</dbReference>
<dbReference type="GO" id="GO:0005737">
    <property type="term" value="C:cytoplasm"/>
    <property type="evidence" value="ECO:0007669"/>
    <property type="project" value="TreeGrafter"/>
</dbReference>
<feature type="domain" description="CobW C-terminal" evidence="8">
    <location>
        <begin position="250"/>
        <end position="348"/>
    </location>
</feature>
<dbReference type="PANTHER" id="PTHR13748">
    <property type="entry name" value="COBW-RELATED"/>
    <property type="match status" value="1"/>
</dbReference>
<evidence type="ECO:0000259" key="8">
    <source>
        <dbReference type="Pfam" id="PF07683"/>
    </source>
</evidence>
<evidence type="ECO:0000256" key="3">
    <source>
        <dbReference type="ARBA" id="ARBA00023186"/>
    </source>
</evidence>
<keyword evidence="1" id="KW-0547">Nucleotide-binding</keyword>
<proteinExistence type="inferred from homology"/>
<dbReference type="Pfam" id="PF07683">
    <property type="entry name" value="CobW_C"/>
    <property type="match status" value="1"/>
</dbReference>
<dbReference type="GO" id="GO:0016787">
    <property type="term" value="F:hydrolase activity"/>
    <property type="evidence" value="ECO:0007669"/>
    <property type="project" value="UniProtKB-KW"/>
</dbReference>